<organism evidence="7 8">
    <name type="scientific">Rhodopirellula maiorica SM1</name>
    <dbReference type="NCBI Taxonomy" id="1265738"/>
    <lineage>
        <taxon>Bacteria</taxon>
        <taxon>Pseudomonadati</taxon>
        <taxon>Planctomycetota</taxon>
        <taxon>Planctomycetia</taxon>
        <taxon>Pirellulales</taxon>
        <taxon>Pirellulaceae</taxon>
        <taxon>Novipirellula</taxon>
    </lineage>
</organism>
<dbReference type="EMBL" id="ANOG01001093">
    <property type="protein sequence ID" value="EMI15428.1"/>
    <property type="molecule type" value="Genomic_DNA"/>
</dbReference>
<keyword evidence="4 7" id="KW-0326">Glycosidase</keyword>
<evidence type="ECO:0000256" key="3">
    <source>
        <dbReference type="ARBA" id="ARBA00022801"/>
    </source>
</evidence>
<feature type="domain" description="Sulfatase N-terminal" evidence="6">
    <location>
        <begin position="31"/>
        <end position="299"/>
    </location>
</feature>
<dbReference type="Pfam" id="PF04616">
    <property type="entry name" value="Glyco_hydro_43"/>
    <property type="match status" value="1"/>
</dbReference>
<dbReference type="GO" id="GO:0005975">
    <property type="term" value="P:carbohydrate metabolic process"/>
    <property type="evidence" value="ECO:0007669"/>
    <property type="project" value="InterPro"/>
</dbReference>
<comment type="caution">
    <text evidence="7">The sequence shown here is derived from an EMBL/GenBank/DDBJ whole genome shotgun (WGS) entry which is preliminary data.</text>
</comment>
<sequence>MTKLMNRFRLMLFAFVSCLFLCSVVSASDRPDIVVFLSDDHTWHDSSVYGSDEIDTPNMSRLAAAGMTFDQAFVASPACAPSRAALLTGLYPANNGAEPNHSRPRADIKKLPAYLQQLGYEVVSFGKVGHYRQTTEYGFDLASDFNYHEDTAVPNALKWLRERQSDQPLCLFVGTNWPHVPWPEQTGEFNADNVQVPAHHVDTPQTRAARAEYLAAVRIMDNELGQVFDLAREKLGSDTFFLHTSDHGAQWPFGKWNLYEEGIRTPLIVSWPGHVQPNTRSDAMVSWIDVLPTLVDVAGGEPPSSIDGRSFVPVLRGEQNEHRDLILTTHSGDGDKNIYPIRAARTNDGWKYIRNLHPEFRFTSHVTEVSGRSNYWESWVEQALHSPQAKQKVERYLLRPAEELYFLADDPREQNNLIADPSQSERLASLRAAVDRWTAQTHDSLAYYNTPKPIVSDKTPNIVNVFVDDMGWSDISCFGGDVVQTPHIDRLASEGIKFTQYYVNSPICSPSRVALTTGQYPQRHRISSYLANRQSNRKRGIANWLSPKAPVLARELYAAGYATGHFGKWHMGGQRDVGDAPLIGRYGFDRSLTNFEGLGPRVLPLKDTYDGREPERHDLGSANLGQGPIRWEDRSVVTAAFVRDAVSFIDQSQLLKKPFYINLWPDDVHSPFFPPRVLRDATGESKRELYYAVLKAMDEQLGVLFDRIRNDPNLKDNTLIVFSSDNGPEPGAGSAKPLRGSKGYLYEAGIRSPLIVWGPGILAEAAAGSVNSTSVFSAIDLNRSLYTITGTSLPEKADLDGEDLHTTLLGLASESRAASIFWRRPPDRPGTKQNPNSDLAMRDGKWKFYLNYDGNGAQLYDLSTDVSESNNVADANADLVSRFKKMLLDWNSDLPKDAGDPTFKQTDSTTALPSNQFVNPIAEGADPWLVRDPNAERYLWCFSEGNRAIAIHTTDKMTSLGEKHIVWQAPESGPYSQEIWAPELHYLDDRWHIYLAASDGKNENHLAYVLRSQSTDPLGPYQLHGPFATGDGNDGRSPNGWAIDMTVLEHQGRRYAIWSGWDSPGTDQQYLYIAPMKSPTQLAGPRVRLCDNDDYLWERVEPNPSQRGLAEGPQVLKHGKRTFVIYSCGASWLPTYKLGQLELVGDDPLNPSAWQKNDRPVFRGTSETYGIGHSCFVQTIDGKQWWHVYHAKRDREPGWRRSIFVQPMRFRPNHSPMFGKPVTAGVPLTRPSGETVSKVKLPWAASLKNPTQPIDATYYGHHQFIDHDPQGIHLGGVPETPINAYRSGEKWMLDGEIPADFDAEVTIDFRGDADARDAGLLFRTTAAAIGFDAQRGYFAGLIPRANRVIFGRTDGHNWTEIARAHLKIDPNDAHRFRVRAKGDRFEIFDNGKLVLTSRDDHYAIGGIGLRVVNTHAVFSELRIEPL</sequence>
<dbReference type="PANTHER" id="PTHR42693">
    <property type="entry name" value="ARYLSULFATASE FAMILY MEMBER"/>
    <property type="match status" value="1"/>
</dbReference>
<dbReference type="PANTHER" id="PTHR42693:SF33">
    <property type="entry name" value="ARYLSULFATASE"/>
    <property type="match status" value="1"/>
</dbReference>
<feature type="domain" description="Sulfatase N-terminal" evidence="6">
    <location>
        <begin position="460"/>
        <end position="781"/>
    </location>
</feature>
<evidence type="ECO:0000259" key="6">
    <source>
        <dbReference type="Pfam" id="PF00884"/>
    </source>
</evidence>
<name>M5R7G7_9BACT</name>
<reference evidence="7 8" key="1">
    <citation type="journal article" date="2013" name="Mar. Genomics">
        <title>Expression of sulfatases in Rhodopirellula baltica and the diversity of sulfatases in the genus Rhodopirellula.</title>
        <authorList>
            <person name="Wegner C.E."/>
            <person name="Richter-Heitmann T."/>
            <person name="Klindworth A."/>
            <person name="Klockow C."/>
            <person name="Richter M."/>
            <person name="Achstetter T."/>
            <person name="Glockner F.O."/>
            <person name="Harder J."/>
        </authorList>
    </citation>
    <scope>NUCLEOTIDE SEQUENCE [LARGE SCALE GENOMIC DNA]</scope>
    <source>
        <strain evidence="7 8">SM1</strain>
    </source>
</reference>
<dbReference type="SUPFAM" id="SSF53649">
    <property type="entry name" value="Alkaline phosphatase-like"/>
    <property type="match status" value="2"/>
</dbReference>
<dbReference type="CDD" id="cd16027">
    <property type="entry name" value="SGSH"/>
    <property type="match status" value="1"/>
</dbReference>
<evidence type="ECO:0000313" key="7">
    <source>
        <dbReference type="EMBL" id="EMI15428.1"/>
    </source>
</evidence>
<dbReference type="EC" id="3.2.1.-" evidence="7"/>
<dbReference type="GO" id="GO:0004553">
    <property type="term" value="F:hydrolase activity, hydrolyzing O-glycosyl compounds"/>
    <property type="evidence" value="ECO:0007669"/>
    <property type="project" value="InterPro"/>
</dbReference>
<evidence type="ECO:0000313" key="8">
    <source>
        <dbReference type="Proteomes" id="UP000011991"/>
    </source>
</evidence>
<dbReference type="InterPro" id="IPR006710">
    <property type="entry name" value="Glyco_hydro_43"/>
</dbReference>
<evidence type="ECO:0000256" key="2">
    <source>
        <dbReference type="ARBA" id="ARBA00009865"/>
    </source>
</evidence>
<dbReference type="Gene3D" id="3.40.720.10">
    <property type="entry name" value="Alkaline Phosphatase, subunit A"/>
    <property type="match status" value="2"/>
</dbReference>
<dbReference type="Pfam" id="PF00884">
    <property type="entry name" value="Sulfatase"/>
    <property type="match status" value="2"/>
</dbReference>
<dbReference type="PATRIC" id="fig|1265738.3.peg.7633"/>
<gene>
    <name evidence="7" type="ORF">RMSM_07643</name>
</gene>
<proteinExistence type="inferred from homology"/>
<accession>M5R7G7</accession>
<keyword evidence="3 7" id="KW-0378">Hydrolase</keyword>
<dbReference type="InterPro" id="IPR017850">
    <property type="entry name" value="Alkaline_phosphatase_core_sf"/>
</dbReference>
<dbReference type="CDD" id="cd18820">
    <property type="entry name" value="GH43_LbAraf43-like"/>
    <property type="match status" value="1"/>
</dbReference>
<dbReference type="Proteomes" id="UP000011991">
    <property type="component" value="Unassembled WGS sequence"/>
</dbReference>
<evidence type="ECO:0000256" key="1">
    <source>
        <dbReference type="ARBA" id="ARBA00008779"/>
    </source>
</evidence>
<dbReference type="GO" id="GO:0004065">
    <property type="term" value="F:arylsulfatase activity"/>
    <property type="evidence" value="ECO:0007669"/>
    <property type="project" value="TreeGrafter"/>
</dbReference>
<dbReference type="Gene3D" id="2.60.120.560">
    <property type="entry name" value="Exo-inulinase, domain 1"/>
    <property type="match status" value="1"/>
</dbReference>
<keyword evidence="8" id="KW-1185">Reference proteome</keyword>
<dbReference type="SUPFAM" id="SSF75005">
    <property type="entry name" value="Arabinanase/levansucrase/invertase"/>
    <property type="match status" value="1"/>
</dbReference>
<dbReference type="InterPro" id="IPR050738">
    <property type="entry name" value="Sulfatase"/>
</dbReference>
<protein>
    <submittedName>
        <fullName evidence="7">Sulfatase and glycosyl hydrolase family 43 domain protein</fullName>
        <ecNumber evidence="7">3.2.1.-</ecNumber>
    </submittedName>
</protein>
<dbReference type="InterPro" id="IPR023296">
    <property type="entry name" value="Glyco_hydro_beta-prop_sf"/>
</dbReference>
<dbReference type="Gene3D" id="3.30.1120.10">
    <property type="match status" value="1"/>
</dbReference>
<evidence type="ECO:0000256" key="4">
    <source>
        <dbReference type="ARBA" id="ARBA00023295"/>
    </source>
</evidence>
<comment type="similarity">
    <text evidence="1">Belongs to the sulfatase family.</text>
</comment>
<keyword evidence="5" id="KW-0732">Signal</keyword>
<feature type="chain" id="PRO_5004070442" evidence="5">
    <location>
        <begin position="28"/>
        <end position="1426"/>
    </location>
</feature>
<evidence type="ECO:0000256" key="5">
    <source>
        <dbReference type="SAM" id="SignalP"/>
    </source>
</evidence>
<comment type="similarity">
    <text evidence="2">Belongs to the glycosyl hydrolase 43 family.</text>
</comment>
<feature type="signal peptide" evidence="5">
    <location>
        <begin position="1"/>
        <end position="27"/>
    </location>
</feature>
<dbReference type="Gene3D" id="2.115.10.20">
    <property type="entry name" value="Glycosyl hydrolase domain, family 43"/>
    <property type="match status" value="1"/>
</dbReference>
<dbReference type="InterPro" id="IPR000917">
    <property type="entry name" value="Sulfatase_N"/>
</dbReference>